<dbReference type="Gene3D" id="3.40.366.10">
    <property type="entry name" value="Malonyl-Coenzyme A Acyl Carrier Protein, domain 2"/>
    <property type="match status" value="1"/>
</dbReference>
<feature type="domain" description="Ketosynthase family 3 (KS3)" evidence="9">
    <location>
        <begin position="629"/>
        <end position="1053"/>
    </location>
</feature>
<accession>A0A418M8S6</accession>
<dbReference type="InterPro" id="IPR032821">
    <property type="entry name" value="PKS_assoc"/>
</dbReference>
<dbReference type="InterPro" id="IPR036736">
    <property type="entry name" value="ACP-like_sf"/>
</dbReference>
<dbReference type="InterPro" id="IPR016036">
    <property type="entry name" value="Malonyl_transacylase_ACP-bd"/>
</dbReference>
<dbReference type="Gene3D" id="3.30.70.3290">
    <property type="match status" value="1"/>
</dbReference>
<dbReference type="SUPFAM" id="SSF53383">
    <property type="entry name" value="PLP-dependent transferases"/>
    <property type="match status" value="1"/>
</dbReference>
<dbReference type="OrthoDB" id="4317020at2"/>
<dbReference type="SUPFAM" id="SSF56801">
    <property type="entry name" value="Acetyl-CoA synthetase-like"/>
    <property type="match status" value="1"/>
</dbReference>
<dbReference type="InterPro" id="IPR018201">
    <property type="entry name" value="Ketoacyl_synth_AS"/>
</dbReference>
<feature type="domain" description="Carrier" evidence="8">
    <location>
        <begin position="1537"/>
        <end position="1612"/>
    </location>
</feature>
<dbReference type="InterPro" id="IPR016035">
    <property type="entry name" value="Acyl_Trfase/lysoPLipase"/>
</dbReference>
<dbReference type="SUPFAM" id="SSF52151">
    <property type="entry name" value="FabD/lysophospholipase-like"/>
    <property type="match status" value="1"/>
</dbReference>
<dbReference type="InterPro" id="IPR015421">
    <property type="entry name" value="PyrdxlP-dep_Trfase_major"/>
</dbReference>
<keyword evidence="4" id="KW-0597">Phosphoprotein</keyword>
<dbReference type="Pfam" id="PF00501">
    <property type="entry name" value="AMP-binding"/>
    <property type="match status" value="1"/>
</dbReference>
<dbReference type="InterPro" id="IPR014030">
    <property type="entry name" value="Ketoacyl_synth_N"/>
</dbReference>
<evidence type="ECO:0000256" key="2">
    <source>
        <dbReference type="ARBA" id="ARBA00001957"/>
    </source>
</evidence>
<proteinExistence type="predicted"/>
<dbReference type="Pfam" id="PF00202">
    <property type="entry name" value="Aminotran_3"/>
    <property type="match status" value="1"/>
</dbReference>
<dbReference type="GO" id="GO:0006633">
    <property type="term" value="P:fatty acid biosynthetic process"/>
    <property type="evidence" value="ECO:0007669"/>
    <property type="project" value="InterPro"/>
</dbReference>
<dbReference type="InterPro" id="IPR009081">
    <property type="entry name" value="PP-bd_ACP"/>
</dbReference>
<dbReference type="Pfam" id="PF02801">
    <property type="entry name" value="Ketoacyl-synt_C"/>
    <property type="match status" value="1"/>
</dbReference>
<dbReference type="Gene3D" id="3.40.640.10">
    <property type="entry name" value="Type I PLP-dependent aspartate aminotransferase-like (Major domain)"/>
    <property type="match status" value="1"/>
</dbReference>
<dbReference type="CDD" id="cd05930">
    <property type="entry name" value="A_NRPS"/>
    <property type="match status" value="1"/>
</dbReference>
<dbReference type="SMART" id="SM00827">
    <property type="entry name" value="PKS_AT"/>
    <property type="match status" value="1"/>
</dbReference>
<keyword evidence="11" id="KW-1185">Reference proteome</keyword>
<comment type="cofactor">
    <cofactor evidence="1">
        <name>pyridoxal 5'-phosphate</name>
        <dbReference type="ChEBI" id="CHEBI:597326"/>
    </cofactor>
</comment>
<dbReference type="Gene3D" id="3.90.1150.10">
    <property type="entry name" value="Aspartate Aminotransferase, domain 1"/>
    <property type="match status" value="1"/>
</dbReference>
<dbReference type="FunFam" id="3.40.50.980:FF:000001">
    <property type="entry name" value="Non-ribosomal peptide synthetase"/>
    <property type="match status" value="1"/>
</dbReference>
<evidence type="ECO:0000259" key="8">
    <source>
        <dbReference type="PROSITE" id="PS50075"/>
    </source>
</evidence>
<feature type="region of interest" description="Disordered" evidence="7">
    <location>
        <begin position="1702"/>
        <end position="1721"/>
    </location>
</feature>
<dbReference type="InterPro" id="IPR020845">
    <property type="entry name" value="AMP-binding_CS"/>
</dbReference>
<dbReference type="InterPro" id="IPR020841">
    <property type="entry name" value="PKS_Beta-ketoAc_synthase_dom"/>
</dbReference>
<dbReference type="Pfam" id="PF13193">
    <property type="entry name" value="AMP-binding_C"/>
    <property type="match status" value="1"/>
</dbReference>
<dbReference type="Pfam" id="PF00550">
    <property type="entry name" value="PP-binding"/>
    <property type="match status" value="2"/>
</dbReference>
<dbReference type="InterPro" id="IPR014043">
    <property type="entry name" value="Acyl_transferase_dom"/>
</dbReference>
<evidence type="ECO:0000256" key="5">
    <source>
        <dbReference type="ARBA" id="ARBA00022679"/>
    </source>
</evidence>
<dbReference type="FunFam" id="2.30.38.10:FF:000001">
    <property type="entry name" value="Non-ribosomal peptide synthetase PvdI"/>
    <property type="match status" value="1"/>
</dbReference>
<dbReference type="InterPro" id="IPR005814">
    <property type="entry name" value="Aminotrans_3"/>
</dbReference>
<dbReference type="InterPro" id="IPR025110">
    <property type="entry name" value="AMP-bd_C"/>
</dbReference>
<dbReference type="Gene3D" id="1.10.1200.10">
    <property type="entry name" value="ACP-like"/>
    <property type="match status" value="2"/>
</dbReference>
<dbReference type="SUPFAM" id="SSF55048">
    <property type="entry name" value="Probable ACP-binding domain of malonyl-CoA ACP transacylase"/>
    <property type="match status" value="1"/>
</dbReference>
<dbReference type="InterPro" id="IPR016039">
    <property type="entry name" value="Thiolase-like"/>
</dbReference>
<dbReference type="Gene3D" id="3.40.50.980">
    <property type="match status" value="2"/>
</dbReference>
<feature type="domain" description="Carrier" evidence="8">
    <location>
        <begin position="537"/>
        <end position="612"/>
    </location>
</feature>
<evidence type="ECO:0000313" key="10">
    <source>
        <dbReference type="EMBL" id="RIV22490.1"/>
    </source>
</evidence>
<dbReference type="PROSITE" id="PS00600">
    <property type="entry name" value="AA_TRANSFER_CLASS_3"/>
    <property type="match status" value="1"/>
</dbReference>
<dbReference type="PROSITE" id="PS50075">
    <property type="entry name" value="CARRIER"/>
    <property type="match status" value="2"/>
</dbReference>
<dbReference type="CDD" id="cd00833">
    <property type="entry name" value="PKS"/>
    <property type="match status" value="1"/>
</dbReference>
<dbReference type="SUPFAM" id="SSF53901">
    <property type="entry name" value="Thiolase-like"/>
    <property type="match status" value="1"/>
</dbReference>
<dbReference type="PROSITE" id="PS52004">
    <property type="entry name" value="KS3_2"/>
    <property type="match status" value="1"/>
</dbReference>
<keyword evidence="5" id="KW-0808">Transferase</keyword>
<dbReference type="InterPro" id="IPR015424">
    <property type="entry name" value="PyrdxlP-dep_Trfase"/>
</dbReference>
<dbReference type="InterPro" id="IPR010071">
    <property type="entry name" value="AA_adenyl_dom"/>
</dbReference>
<dbReference type="Pfam" id="PF00698">
    <property type="entry name" value="Acyl_transf_1"/>
    <property type="match status" value="1"/>
</dbReference>
<evidence type="ECO:0000256" key="4">
    <source>
        <dbReference type="ARBA" id="ARBA00022553"/>
    </source>
</evidence>
<dbReference type="Gene3D" id="3.30.70.250">
    <property type="entry name" value="Malonyl-CoA ACP transacylase, ACP-binding"/>
    <property type="match status" value="1"/>
</dbReference>
<dbReference type="GO" id="GO:0004312">
    <property type="term" value="F:fatty acid synthase activity"/>
    <property type="evidence" value="ECO:0007669"/>
    <property type="project" value="TreeGrafter"/>
</dbReference>
<keyword evidence="6" id="KW-0663">Pyridoxal phosphate</keyword>
<dbReference type="PROSITE" id="PS00455">
    <property type="entry name" value="AMP_BINDING"/>
    <property type="match status" value="1"/>
</dbReference>
<dbReference type="InterPro" id="IPR001227">
    <property type="entry name" value="Ac_transferase_dom_sf"/>
</dbReference>
<reference evidence="10 11" key="1">
    <citation type="submission" date="2018-08" db="EMBL/GenBank/DDBJ databases">
        <title>Fibrisoma montanum sp. nov., isolated from Danxia mountain soil.</title>
        <authorList>
            <person name="Huang Y."/>
        </authorList>
    </citation>
    <scope>NUCLEOTIDE SEQUENCE [LARGE SCALE GENOMIC DNA]</scope>
    <source>
        <strain evidence="10 11">HYT19</strain>
    </source>
</reference>
<dbReference type="GO" id="GO:0031177">
    <property type="term" value="F:phosphopantetheine binding"/>
    <property type="evidence" value="ECO:0007669"/>
    <property type="project" value="InterPro"/>
</dbReference>
<sequence length="2244" mass="244844">MSDFIQNFTPGGQISTKLLVHQLFDLQASSSPDAIAVIDGDRTVSFSELNQRSSQLAGILIQKGVKKEDIIGICLDQSVEMVTAVLAILKAGCAFVPIDPQHPAERIVFITQDTATKILLTNTVYSPAIQFACRENSLVSILTIDYQQPAVYTNASSITSVEVGPANLAYVIYTSGSTGKPKGVLIEHQSIASYIRNSIQAYASNETTPSSYAHLTLSFDASLTALFVPLVTGKTMVINRAKALDAFDNEAFVKQAPYDFLKLTPAQLFLLEKAKNEQAKFAARKLVVGGEALYPRHYQFLADSGVEVELINEYGPTEATVGCITYTFAASADVPVYQNGLLIGKPMPNVSIYILDENRQPVADGERGEIYIGGVQVARGYLNRDELTRERFLSDPFLGQPGARMYKSGDAGRRLPDGNIEYLGRIDEQVKIQGYRIELGEIENVLLQHPDVVQCAVSVVDNEMLEKRLAAYYVSRTANLERSDLIKFLTSRLPAYMVPALWTKLDSLPLSVNGKVNRQLLPKPESKRSAFNTPYVAPVSAIEKKIATIWASVLGFDKVGLTDNFFELGGTSLLSVQCVALLKQECRIDISATRLFQNPTIKALSRFLDQEKEGKKAKKSGKSSPRQVNRDVAVIGMAGRFPGANSIDELWSVLSQGKETVRFFTDADIDPSLPTALRNDPSYVSARGVLEQADQFDAAFFGIPPRVAELMDPQQRIFLEVAWEVLEQTGYLPGQYDGNVGVYAGCGNNTYYIHNVLPNRELVGRLGDFQVMALNEKDYIASRTAYQLNLTGPAVSVYSACSTSLLAITQAVDSIRLGHCDLALAGGASVTSPVNSGHLYQEGAMMSRDGHTRSFDAAGTGTVFSDGAGVVLLKSADAARRDGDRIFAVIKGVGVNNDGGGKGSFLAPNAEGQAGAIRKAIDDAAVAPATIQYVEAHGTATPLGDPIEIEGLKLAFGPQAETQYCALGSIKSNIGHLTQAAGVAGFIKATLALYYRQIPPSLGYDRPNPSIDFSDSPFYVNTELTDWESATVRRAGVSSFGVGGTNVHVVLEEAANTNPESGPGRPFELITWSARSAASQDAYAYVLADHLGRQTQQKLADVAYTLQTTRPDFTHRRFVVAATTSELIDTLLADHTPAKRLEEAPDEVVFMFPGQGSQYLMMGRELYLNERTYRQAVDECAALLQEYLETDIREVIFPKENSPAAEERLKNTRYTQPALFVTEYALARLWESWGIRPSIYCGHSIGEFVAAHLAGVFTLADALRLIATRGRLVSQLPRGSMLSVRMEAEQVSAIMPGTLSMAAVNSPTLCVVAGRDEDVATFAMQLDKLEIPNQVLQTSHAFHSDMMEPIVSEFAGIVGQIPLRKPQTPIVSTVTGTWLTPEQATDPAYWANHLRVTVRFSDALQTLMQRKPLLLEVGPGHVTTVLARQQAGARQDYVLTSLEPRRTYTSEYQSILKALGQLWLQGIEPDWNAFYADQKRDKVRLPTYAFDRKRCWVDPLPIASPAIPEPVLTVKIQETHSIEPSYTYPPEQPMRKHVLITKVKEILENASGIELDGVTPDMSFLEIGFDSLLLTQIAITLKKEFKLPITFRQLNGEYATLNLLTDFLDRELPADTYAPQPIAQPVQPVPAPVPASAPMHAPVMHTTPPVLLPDGTDSALGLIAQQLQILAKQVALLQGGQPAMPIPVPAAPVHAPASVPQFSKKPEELSTAKTGSELTPEEVAELKKPFGATARIERQATELTNRQQAFLQQLIDAYTQKTAGSKTFTQTHRAHMADPRVVSGFKPLTKEIVYPIVVNKSRGSRLWDVDGNEYIDALNGFGSNMLGYQADVIREALHQQIEHGFEVGPQHQLAGEVCKLVCEFTGFDRTALCNTGSEAVLGAMRIARTVTGRSLIVAFSGSYHGIVDEVIVRGTKQLKSFPAASGIMPESVQNMLILDYGTPESLAIIRERADDIAAVLVEPVQSRRPEFVPIDFLKQVRSVTAESGIALIFDEVISGFRMHPGGAQALFGVKADLASYGKVVGGGLSIGVISGKKEFMDALDGGYWQFGDASVPEVGVTYFAGTFVRHPLALAAAQASLQYMKAKGPALQKGLTDKATFLAGMLNAHFTRYQLPMFVAQFGSLWKLKFTEEIPYSELLFTLMRQKGIHILDGFPCFITEAHTPEDVSLIGQTMIESVNELVEAGFFKATPPAGEPADRRPSHHSFSVPPVLGARLGMDKKGNPAWFVPNPDQPGHYLQIELN</sequence>
<evidence type="ECO:0000256" key="1">
    <source>
        <dbReference type="ARBA" id="ARBA00001933"/>
    </source>
</evidence>
<dbReference type="InterPro" id="IPR014031">
    <property type="entry name" value="Ketoacyl_synth_C"/>
</dbReference>
<evidence type="ECO:0000259" key="9">
    <source>
        <dbReference type="PROSITE" id="PS52004"/>
    </source>
</evidence>
<keyword evidence="3" id="KW-0596">Phosphopantetheine</keyword>
<dbReference type="Proteomes" id="UP000283523">
    <property type="component" value="Unassembled WGS sequence"/>
</dbReference>
<dbReference type="Pfam" id="PF16197">
    <property type="entry name" value="KAsynt_C_assoc"/>
    <property type="match status" value="1"/>
</dbReference>
<dbReference type="NCBIfam" id="TIGR01733">
    <property type="entry name" value="AA-adenyl-dom"/>
    <property type="match status" value="1"/>
</dbReference>
<dbReference type="InterPro" id="IPR050091">
    <property type="entry name" value="PKS_NRPS_Biosynth_Enz"/>
</dbReference>
<dbReference type="GO" id="GO:0004315">
    <property type="term" value="F:3-oxoacyl-[acyl-carrier-protein] synthase activity"/>
    <property type="evidence" value="ECO:0007669"/>
    <property type="project" value="InterPro"/>
</dbReference>
<dbReference type="GO" id="GO:0008483">
    <property type="term" value="F:transaminase activity"/>
    <property type="evidence" value="ECO:0007669"/>
    <property type="project" value="InterPro"/>
</dbReference>
<name>A0A418M8S6_9BACT</name>
<dbReference type="PROSITE" id="PS00606">
    <property type="entry name" value="KS3_1"/>
    <property type="match status" value="1"/>
</dbReference>
<comment type="caution">
    <text evidence="10">The sequence shown here is derived from an EMBL/GenBank/DDBJ whole genome shotgun (WGS) entry which is preliminary data.</text>
</comment>
<dbReference type="EMBL" id="QXED01000004">
    <property type="protein sequence ID" value="RIV22490.1"/>
    <property type="molecule type" value="Genomic_DNA"/>
</dbReference>
<dbReference type="InterPro" id="IPR020806">
    <property type="entry name" value="PKS_PP-bd"/>
</dbReference>
<dbReference type="PANTHER" id="PTHR43775">
    <property type="entry name" value="FATTY ACID SYNTHASE"/>
    <property type="match status" value="1"/>
</dbReference>
<dbReference type="Gene3D" id="2.30.38.10">
    <property type="entry name" value="Luciferase, Domain 3"/>
    <property type="match status" value="1"/>
</dbReference>
<evidence type="ECO:0000256" key="3">
    <source>
        <dbReference type="ARBA" id="ARBA00022450"/>
    </source>
</evidence>
<protein>
    <submittedName>
        <fullName evidence="10">Amino acid adenylation domain-containing protein</fullName>
    </submittedName>
</protein>
<dbReference type="GO" id="GO:0030170">
    <property type="term" value="F:pyridoxal phosphate binding"/>
    <property type="evidence" value="ECO:0007669"/>
    <property type="project" value="InterPro"/>
</dbReference>
<dbReference type="FunFam" id="1.10.1200.10:FF:000005">
    <property type="entry name" value="Nonribosomal peptide synthetase 1"/>
    <property type="match status" value="1"/>
</dbReference>
<dbReference type="InterPro" id="IPR049704">
    <property type="entry name" value="Aminotrans_3_PPA_site"/>
</dbReference>
<dbReference type="Pfam" id="PF00109">
    <property type="entry name" value="ketoacyl-synt"/>
    <property type="match status" value="1"/>
</dbReference>
<dbReference type="Gene3D" id="3.30.300.30">
    <property type="match status" value="1"/>
</dbReference>
<comment type="cofactor">
    <cofactor evidence="2">
        <name>pantetheine 4'-phosphate</name>
        <dbReference type="ChEBI" id="CHEBI:47942"/>
    </cofactor>
</comment>
<organism evidence="10 11">
    <name type="scientific">Fibrisoma montanum</name>
    <dbReference type="NCBI Taxonomy" id="2305895"/>
    <lineage>
        <taxon>Bacteria</taxon>
        <taxon>Pseudomonadati</taxon>
        <taxon>Bacteroidota</taxon>
        <taxon>Cytophagia</taxon>
        <taxon>Cytophagales</taxon>
        <taxon>Spirosomataceae</taxon>
        <taxon>Fibrisoma</taxon>
    </lineage>
</organism>
<dbReference type="Gene3D" id="3.40.47.10">
    <property type="match status" value="1"/>
</dbReference>
<evidence type="ECO:0000313" key="11">
    <source>
        <dbReference type="Proteomes" id="UP000283523"/>
    </source>
</evidence>
<dbReference type="InterPro" id="IPR015422">
    <property type="entry name" value="PyrdxlP-dep_Trfase_small"/>
</dbReference>
<evidence type="ECO:0000256" key="7">
    <source>
        <dbReference type="SAM" id="MobiDB-lite"/>
    </source>
</evidence>
<gene>
    <name evidence="10" type="ORF">DYU11_15855</name>
</gene>
<dbReference type="SMART" id="SM00823">
    <property type="entry name" value="PKS_PP"/>
    <property type="match status" value="2"/>
</dbReference>
<evidence type="ECO:0000256" key="6">
    <source>
        <dbReference type="ARBA" id="ARBA00022898"/>
    </source>
</evidence>
<dbReference type="SUPFAM" id="SSF47336">
    <property type="entry name" value="ACP-like"/>
    <property type="match status" value="2"/>
</dbReference>
<dbReference type="InterPro" id="IPR045851">
    <property type="entry name" value="AMP-bd_C_sf"/>
</dbReference>
<dbReference type="InterPro" id="IPR000873">
    <property type="entry name" value="AMP-dep_synth/lig_dom"/>
</dbReference>
<dbReference type="SMART" id="SM00825">
    <property type="entry name" value="PKS_KS"/>
    <property type="match status" value="1"/>
</dbReference>
<dbReference type="PANTHER" id="PTHR43775:SF51">
    <property type="entry name" value="INACTIVE PHENOLPHTHIOCEROL SYNTHESIS POLYKETIDE SYNTHASE TYPE I PKS1-RELATED"/>
    <property type="match status" value="1"/>
</dbReference>